<evidence type="ECO:0000313" key="5">
    <source>
        <dbReference type="Proteomes" id="UP001597173"/>
    </source>
</evidence>
<evidence type="ECO:0000256" key="1">
    <source>
        <dbReference type="SAM" id="MobiDB-lite"/>
    </source>
</evidence>
<protein>
    <submittedName>
        <fullName evidence="4">EF-hand domain-containing protein</fullName>
    </submittedName>
</protein>
<dbReference type="CDD" id="cd00051">
    <property type="entry name" value="EFh"/>
    <property type="match status" value="1"/>
</dbReference>
<accession>A0ABW3YP25</accession>
<proteinExistence type="predicted"/>
<dbReference type="RefSeq" id="WP_374839699.1">
    <property type="nucleotide sequence ID" value="NZ_JBHEEW010000010.1"/>
</dbReference>
<dbReference type="Proteomes" id="UP001597173">
    <property type="component" value="Unassembled WGS sequence"/>
</dbReference>
<comment type="caution">
    <text evidence="4">The sequence shown here is derived from an EMBL/GenBank/DDBJ whole genome shotgun (WGS) entry which is preliminary data.</text>
</comment>
<feature type="chain" id="PRO_5045104062" evidence="2">
    <location>
        <begin position="27"/>
        <end position="123"/>
    </location>
</feature>
<name>A0ABW3YP25_MYCRA</name>
<feature type="domain" description="EF-hand" evidence="3">
    <location>
        <begin position="91"/>
        <end position="123"/>
    </location>
</feature>
<dbReference type="PROSITE" id="PS50222">
    <property type="entry name" value="EF_HAND_2"/>
    <property type="match status" value="1"/>
</dbReference>
<evidence type="ECO:0000256" key="2">
    <source>
        <dbReference type="SAM" id="SignalP"/>
    </source>
</evidence>
<gene>
    <name evidence="4" type="ORF">ACFQ33_00390</name>
</gene>
<dbReference type="InterPro" id="IPR011992">
    <property type="entry name" value="EF-hand-dom_pair"/>
</dbReference>
<feature type="compositionally biased region" description="Polar residues" evidence="1">
    <location>
        <begin position="25"/>
        <end position="37"/>
    </location>
</feature>
<dbReference type="PROSITE" id="PS00018">
    <property type="entry name" value="EF_HAND_1"/>
    <property type="match status" value="1"/>
</dbReference>
<dbReference type="InterPro" id="IPR002048">
    <property type="entry name" value="EF_hand_dom"/>
</dbReference>
<dbReference type="EMBL" id="JBHTNF010000001">
    <property type="protein sequence ID" value="MFD1326358.1"/>
    <property type="molecule type" value="Genomic_DNA"/>
</dbReference>
<dbReference type="SMART" id="SM00054">
    <property type="entry name" value="EFh"/>
    <property type="match status" value="2"/>
</dbReference>
<keyword evidence="2" id="KW-0732">Signal</keyword>
<organism evidence="4 5">
    <name type="scientific">Mycoplana ramosa</name>
    <name type="common">Mycoplana bullata</name>
    <dbReference type="NCBI Taxonomy" id="40837"/>
    <lineage>
        <taxon>Bacteria</taxon>
        <taxon>Pseudomonadati</taxon>
        <taxon>Pseudomonadota</taxon>
        <taxon>Alphaproteobacteria</taxon>
        <taxon>Hyphomicrobiales</taxon>
        <taxon>Rhizobiaceae</taxon>
        <taxon>Mycoplana</taxon>
    </lineage>
</organism>
<sequence>MASAKLACMATAAMVLSISPINSALAQSDDSTAQSQAAEPDASQMMPDAMMEGRWRGMMGRMGMGPMRGQMMKIMFAVADTNGDGALSFEEVMAVHKRIFDTVDANKDGKVTLDEMRAFMQDQ</sequence>
<feature type="region of interest" description="Disordered" evidence="1">
    <location>
        <begin position="25"/>
        <end position="47"/>
    </location>
</feature>
<reference evidence="5" key="1">
    <citation type="journal article" date="2019" name="Int. J. Syst. Evol. Microbiol.">
        <title>The Global Catalogue of Microorganisms (GCM) 10K type strain sequencing project: providing services to taxonomists for standard genome sequencing and annotation.</title>
        <authorList>
            <consortium name="The Broad Institute Genomics Platform"/>
            <consortium name="The Broad Institute Genome Sequencing Center for Infectious Disease"/>
            <person name="Wu L."/>
            <person name="Ma J."/>
        </authorList>
    </citation>
    <scope>NUCLEOTIDE SEQUENCE [LARGE SCALE GENOMIC DNA]</scope>
    <source>
        <strain evidence="5">CCUG 55609</strain>
    </source>
</reference>
<dbReference type="InterPro" id="IPR018247">
    <property type="entry name" value="EF_Hand_1_Ca_BS"/>
</dbReference>
<keyword evidence="5" id="KW-1185">Reference proteome</keyword>
<feature type="signal peptide" evidence="2">
    <location>
        <begin position="1"/>
        <end position="26"/>
    </location>
</feature>
<dbReference type="Gene3D" id="1.10.238.10">
    <property type="entry name" value="EF-hand"/>
    <property type="match status" value="2"/>
</dbReference>
<dbReference type="Pfam" id="PF00036">
    <property type="entry name" value="EF-hand_1"/>
    <property type="match status" value="1"/>
</dbReference>
<evidence type="ECO:0000313" key="4">
    <source>
        <dbReference type="EMBL" id="MFD1326358.1"/>
    </source>
</evidence>
<evidence type="ECO:0000259" key="3">
    <source>
        <dbReference type="PROSITE" id="PS50222"/>
    </source>
</evidence>
<dbReference type="SUPFAM" id="SSF47473">
    <property type="entry name" value="EF-hand"/>
    <property type="match status" value="1"/>
</dbReference>
<dbReference type="Pfam" id="PF13202">
    <property type="entry name" value="EF-hand_5"/>
    <property type="match status" value="1"/>
</dbReference>